<accession>A0A3P7PXG8</accession>
<dbReference type="Pfam" id="PF01339">
    <property type="entry name" value="CheB_methylest"/>
    <property type="match status" value="1"/>
</dbReference>
<dbReference type="RefSeq" id="WP_125137490.1">
    <property type="nucleotide sequence ID" value="NZ_LR130778.1"/>
</dbReference>
<evidence type="ECO:0000259" key="4">
    <source>
        <dbReference type="PROSITE" id="PS50122"/>
    </source>
</evidence>
<organism evidence="6 7">
    <name type="scientific">Petrocella atlantisensis</name>
    <dbReference type="NCBI Taxonomy" id="2173034"/>
    <lineage>
        <taxon>Bacteria</taxon>
        <taxon>Bacillati</taxon>
        <taxon>Bacillota</taxon>
        <taxon>Clostridia</taxon>
        <taxon>Lachnospirales</taxon>
        <taxon>Vallitaleaceae</taxon>
        <taxon>Petrocella</taxon>
    </lineage>
</organism>
<dbReference type="PANTHER" id="PTHR24422:SF27">
    <property type="entry name" value="PROTEIN-GLUTAMATE O-METHYLTRANSFERASE"/>
    <property type="match status" value="1"/>
</dbReference>
<feature type="active site" evidence="1">
    <location>
        <position position="13"/>
    </location>
</feature>
<name>A0A3P7PXG8_9FIRM</name>
<feature type="active site" evidence="1">
    <location>
        <position position="40"/>
    </location>
</feature>
<dbReference type="Gene3D" id="3.40.50.150">
    <property type="entry name" value="Vaccinia Virus protein VP39"/>
    <property type="match status" value="1"/>
</dbReference>
<feature type="active site" evidence="1">
    <location>
        <position position="133"/>
    </location>
</feature>
<dbReference type="PROSITE" id="PS50122">
    <property type="entry name" value="CHEB"/>
    <property type="match status" value="1"/>
</dbReference>
<dbReference type="EC" id="3.1.1.61" evidence="6"/>
<feature type="coiled-coil region" evidence="2">
    <location>
        <begin position="762"/>
        <end position="789"/>
    </location>
</feature>
<gene>
    <name evidence="6" type="ORF">PATL70BA_2452</name>
</gene>
<dbReference type="PANTHER" id="PTHR24422">
    <property type="entry name" value="CHEMOTAXIS PROTEIN METHYLTRANSFERASE"/>
    <property type="match status" value="1"/>
</dbReference>
<dbReference type="GO" id="GO:0006935">
    <property type="term" value="P:chemotaxis"/>
    <property type="evidence" value="ECO:0007669"/>
    <property type="project" value="UniProtKB-UniRule"/>
</dbReference>
<dbReference type="SUPFAM" id="SSF52738">
    <property type="entry name" value="Methylesterase CheB, C-terminal domain"/>
    <property type="match status" value="1"/>
</dbReference>
<dbReference type="PROSITE" id="PS50123">
    <property type="entry name" value="CHER"/>
    <property type="match status" value="1"/>
</dbReference>
<dbReference type="InterPro" id="IPR022642">
    <property type="entry name" value="CheR_C"/>
</dbReference>
<keyword evidence="1" id="KW-0145">Chemotaxis</keyword>
<feature type="domain" description="CheR-type methyltransferase" evidence="5">
    <location>
        <begin position="207"/>
        <end position="453"/>
    </location>
</feature>
<feature type="domain" description="CheB-type methylesterase" evidence="4">
    <location>
        <begin position="1"/>
        <end position="191"/>
    </location>
</feature>
<dbReference type="InterPro" id="IPR000700">
    <property type="entry name" value="PAS-assoc_C"/>
</dbReference>
<dbReference type="GO" id="GO:0008984">
    <property type="term" value="F:protein-glutamate methylesterase activity"/>
    <property type="evidence" value="ECO:0007669"/>
    <property type="project" value="UniProtKB-EC"/>
</dbReference>
<sequence>MVDEQYYVGIGASAGGLEALELFFKAMPDDSGLIFVVVQHLSPDYKSLMNELLARHTKMEILVAEDQMMTEPNKIYLIPPRHNLTMVDGRLLLKPQVYEKHQLILPIDIFFRSLAKDQEKHAIAVVLSGTGSDGTLGIREIKEMGGMVMAQDEESSKFDGMPKSSIATGLVDFILPPQRMTTEIMKYIKYPATLGMEKEIQRNNYDDLTKICHLLKSFTNVDFTSYKESTLIRRIERRIKLNDCEDTTHYIQLLAESDKEKETLYRELLIGVTSFFRDKEAFEALAVGVLSQLDYSKDVIRIWSAGCSTGEEVYSIAIFISEYLTQHNLKCDLKLFATDIDSRALEYAGTGLYPTSIAGDLEPHILAKYFNTTNEGYQINEKIRKLVVFAKHNILKDPPFGKLDLLVCRNLFIYIKSEYQQKILNNFYYALNRGGYLFLGSSESLGDMHEAFEKIDSKWKIYRFRDTYRPQLGLEMNTHIETNLSLRGSNQDSYSLKSRKNLWFEQMLVEVLRQNLSPSVIVDNKENILHIIGDVSPFFSLQTGRFSNKLLAHINKELSLYINNLLRRLKNDRKAVRIDNILYGHDEERTLNIQGSLIEMHEEDYLLISFTFSEVAKNTVPVTIDMSQESQERVKQLELELQLAREGLQATIEELETSNEELQSSNEELIASNEELQSTNEELQSVNEELYTVNNEHQQKIEQLTMLTNDLNNLLKNTEIGALYLDSRLCIRRITPVITRVLNIIDNDIGRPIHHLSVADVYKDLFHDIEDVLENLNTAEREIRDGKGNTYFAKIRPFRTTNYAIDGIILTLIDITQLKKSQNELVAFQKRHTNTENT</sequence>
<keyword evidence="1 6" id="KW-0378">Hydrolase</keyword>
<evidence type="ECO:0000313" key="7">
    <source>
        <dbReference type="Proteomes" id="UP000279029"/>
    </source>
</evidence>
<proteinExistence type="predicted"/>
<dbReference type="Proteomes" id="UP000279029">
    <property type="component" value="Chromosome"/>
</dbReference>
<protein>
    <submittedName>
        <fullName evidence="6">Protein-glutamate methylesterase</fullName>
        <ecNumber evidence="6">3.1.1.61</ecNumber>
    </submittedName>
</protein>
<feature type="coiled-coil region" evidence="2">
    <location>
        <begin position="627"/>
        <end position="717"/>
    </location>
</feature>
<evidence type="ECO:0000256" key="2">
    <source>
        <dbReference type="SAM" id="Coils"/>
    </source>
</evidence>
<dbReference type="InterPro" id="IPR050903">
    <property type="entry name" value="Bact_Chemotaxis_MeTrfase"/>
</dbReference>
<dbReference type="GO" id="GO:0000156">
    <property type="term" value="F:phosphorelay response regulator activity"/>
    <property type="evidence" value="ECO:0007669"/>
    <property type="project" value="InterPro"/>
</dbReference>
<dbReference type="Pfam" id="PF01739">
    <property type="entry name" value="CheR"/>
    <property type="match status" value="1"/>
</dbReference>
<dbReference type="EMBL" id="LR130778">
    <property type="protein sequence ID" value="VDN48347.1"/>
    <property type="molecule type" value="Genomic_DNA"/>
</dbReference>
<dbReference type="SMART" id="SM00138">
    <property type="entry name" value="MeTrc"/>
    <property type="match status" value="1"/>
</dbReference>
<keyword evidence="2" id="KW-0175">Coiled coil</keyword>
<dbReference type="Gene3D" id="3.40.50.180">
    <property type="entry name" value="Methylesterase CheB, C-terminal domain"/>
    <property type="match status" value="1"/>
</dbReference>
<dbReference type="OrthoDB" id="9816309at2"/>
<dbReference type="Pfam" id="PF03705">
    <property type="entry name" value="CheR_N"/>
    <property type="match status" value="1"/>
</dbReference>
<dbReference type="Gene3D" id="3.30.450.20">
    <property type="entry name" value="PAS domain"/>
    <property type="match status" value="1"/>
</dbReference>
<dbReference type="GO" id="GO:0005737">
    <property type="term" value="C:cytoplasm"/>
    <property type="evidence" value="ECO:0007669"/>
    <property type="project" value="InterPro"/>
</dbReference>
<evidence type="ECO:0000313" key="6">
    <source>
        <dbReference type="EMBL" id="VDN48347.1"/>
    </source>
</evidence>
<evidence type="ECO:0000259" key="5">
    <source>
        <dbReference type="PROSITE" id="PS50123"/>
    </source>
</evidence>
<dbReference type="InterPro" id="IPR035909">
    <property type="entry name" value="CheB_C"/>
</dbReference>
<dbReference type="PRINTS" id="PR00996">
    <property type="entry name" value="CHERMTFRASE"/>
</dbReference>
<evidence type="ECO:0000256" key="1">
    <source>
        <dbReference type="PROSITE-ProRule" id="PRU00050"/>
    </source>
</evidence>
<dbReference type="CDD" id="cd16434">
    <property type="entry name" value="CheB-CheR_fusion"/>
    <property type="match status" value="1"/>
</dbReference>
<dbReference type="InterPro" id="IPR000673">
    <property type="entry name" value="Sig_transdc_resp-reg_Me-estase"/>
</dbReference>
<dbReference type="InterPro" id="IPR022641">
    <property type="entry name" value="CheR_N"/>
</dbReference>
<dbReference type="AlphaFoldDB" id="A0A3P7PXG8"/>
<feature type="domain" description="PAC" evidence="3">
    <location>
        <begin position="777"/>
        <end position="827"/>
    </location>
</feature>
<dbReference type="SUPFAM" id="SSF53335">
    <property type="entry name" value="S-adenosyl-L-methionine-dependent methyltransferases"/>
    <property type="match status" value="1"/>
</dbReference>
<dbReference type="InterPro" id="IPR000780">
    <property type="entry name" value="CheR_MeTrfase"/>
</dbReference>
<dbReference type="KEGG" id="cbar:PATL70BA_2452"/>
<reference evidence="6 7" key="1">
    <citation type="submission" date="2018-09" db="EMBL/GenBank/DDBJ databases">
        <authorList>
            <person name="Postec A."/>
        </authorList>
    </citation>
    <scope>NUCLEOTIDE SEQUENCE [LARGE SCALE GENOMIC DNA]</scope>
    <source>
        <strain evidence="6">70B-A</strain>
    </source>
</reference>
<dbReference type="PROSITE" id="PS50113">
    <property type="entry name" value="PAC"/>
    <property type="match status" value="1"/>
</dbReference>
<dbReference type="SUPFAM" id="SSF47757">
    <property type="entry name" value="Chemotaxis receptor methyltransferase CheR, N-terminal domain"/>
    <property type="match status" value="1"/>
</dbReference>
<dbReference type="GO" id="GO:0008757">
    <property type="term" value="F:S-adenosylmethionine-dependent methyltransferase activity"/>
    <property type="evidence" value="ECO:0007669"/>
    <property type="project" value="InterPro"/>
</dbReference>
<dbReference type="InterPro" id="IPR029063">
    <property type="entry name" value="SAM-dependent_MTases_sf"/>
</dbReference>
<keyword evidence="7" id="KW-1185">Reference proteome</keyword>
<dbReference type="Pfam" id="PF13596">
    <property type="entry name" value="PAS_10"/>
    <property type="match status" value="1"/>
</dbReference>
<evidence type="ECO:0000259" key="3">
    <source>
        <dbReference type="PROSITE" id="PS50113"/>
    </source>
</evidence>